<dbReference type="PANTHER" id="PTHR35502">
    <property type="entry name" value="PROTEIN MICROTUBULE BINDING PROTEIN 2C"/>
    <property type="match status" value="1"/>
</dbReference>
<dbReference type="Proteomes" id="UP000036987">
    <property type="component" value="Unassembled WGS sequence"/>
</dbReference>
<organism evidence="3 4">
    <name type="scientific">Zostera marina</name>
    <name type="common">Eelgrass</name>
    <dbReference type="NCBI Taxonomy" id="29655"/>
    <lineage>
        <taxon>Eukaryota</taxon>
        <taxon>Viridiplantae</taxon>
        <taxon>Streptophyta</taxon>
        <taxon>Embryophyta</taxon>
        <taxon>Tracheophyta</taxon>
        <taxon>Spermatophyta</taxon>
        <taxon>Magnoliopsida</taxon>
        <taxon>Liliopsida</taxon>
        <taxon>Zosteraceae</taxon>
        <taxon>Zostera</taxon>
    </lineage>
</organism>
<gene>
    <name evidence="3" type="ORF">ZOSMA_2G00610</name>
</gene>
<proteinExistence type="predicted"/>
<evidence type="ECO:0000256" key="2">
    <source>
        <dbReference type="SAM" id="MobiDB-lite"/>
    </source>
</evidence>
<dbReference type="EMBL" id="LFYR01000981">
    <property type="protein sequence ID" value="KMZ66049.1"/>
    <property type="molecule type" value="Genomic_DNA"/>
</dbReference>
<comment type="caution">
    <text evidence="3">The sequence shown here is derived from an EMBL/GenBank/DDBJ whole genome shotgun (WGS) entry which is preliminary data.</text>
</comment>
<evidence type="ECO:0000313" key="3">
    <source>
        <dbReference type="EMBL" id="KMZ66049.1"/>
    </source>
</evidence>
<dbReference type="OrthoDB" id="1915670at2759"/>
<dbReference type="OMA" id="PHINTKS"/>
<reference evidence="4" key="1">
    <citation type="journal article" date="2016" name="Nature">
        <title>The genome of the seagrass Zostera marina reveals angiosperm adaptation to the sea.</title>
        <authorList>
            <person name="Olsen J.L."/>
            <person name="Rouze P."/>
            <person name="Verhelst B."/>
            <person name="Lin Y.-C."/>
            <person name="Bayer T."/>
            <person name="Collen J."/>
            <person name="Dattolo E."/>
            <person name="De Paoli E."/>
            <person name="Dittami S."/>
            <person name="Maumus F."/>
            <person name="Michel G."/>
            <person name="Kersting A."/>
            <person name="Lauritano C."/>
            <person name="Lohaus R."/>
            <person name="Toepel M."/>
            <person name="Tonon T."/>
            <person name="Vanneste K."/>
            <person name="Amirebrahimi M."/>
            <person name="Brakel J."/>
            <person name="Bostroem C."/>
            <person name="Chovatia M."/>
            <person name="Grimwood J."/>
            <person name="Jenkins J.W."/>
            <person name="Jueterbock A."/>
            <person name="Mraz A."/>
            <person name="Stam W.T."/>
            <person name="Tice H."/>
            <person name="Bornberg-Bauer E."/>
            <person name="Green P.J."/>
            <person name="Pearson G.A."/>
            <person name="Procaccini G."/>
            <person name="Duarte C.M."/>
            <person name="Schmutz J."/>
            <person name="Reusch T.B.H."/>
            <person name="Van de Peer Y."/>
        </authorList>
    </citation>
    <scope>NUCLEOTIDE SEQUENCE [LARGE SCALE GENOMIC DNA]</scope>
    <source>
        <strain evidence="4">cv. Finnish</strain>
    </source>
</reference>
<feature type="coiled-coil region" evidence="1">
    <location>
        <begin position="122"/>
        <end position="149"/>
    </location>
</feature>
<accession>A0A0K9PAQ2</accession>
<evidence type="ECO:0000256" key="1">
    <source>
        <dbReference type="SAM" id="Coils"/>
    </source>
</evidence>
<feature type="region of interest" description="Disordered" evidence="2">
    <location>
        <begin position="1"/>
        <end position="59"/>
    </location>
</feature>
<dbReference type="AlphaFoldDB" id="A0A0K9PAQ2"/>
<sequence length="293" mass="33392">MERQMPEQNIPRPKLKKKQGVGVDSISDDQKLRAMNPHINTKSSSSSQLPRYLPPNDQRVNSAYNRVAPIISTRNPTPQKKDRSFRIVKNRISANNRSNEDRADKGGSGGDFSILSSKKTLAQKNREEVNMLREQLDELQKKLLEKEDSFKSSQFLVDELKHQTCEKDAQLKSFHSELTATKIKLADKQATVETLDWKIRVANNKVENLQAEADSKDFEISAFMKFFEELMENTSTAQLDTFDHLPNIDVDEDVIKETVMEYEATLATAKENPCDETLNAASLARTKLQYLVQ</sequence>
<dbReference type="PANTHER" id="PTHR35502:SF2">
    <property type="entry name" value="PROTEIN MICROTUBULE BINDING PROTEIN 2C"/>
    <property type="match status" value="1"/>
</dbReference>
<evidence type="ECO:0000313" key="4">
    <source>
        <dbReference type="Proteomes" id="UP000036987"/>
    </source>
</evidence>
<dbReference type="GO" id="GO:0008017">
    <property type="term" value="F:microtubule binding"/>
    <property type="evidence" value="ECO:0007669"/>
    <property type="project" value="InterPro"/>
</dbReference>
<dbReference type="InterPro" id="IPR040289">
    <property type="entry name" value="MBP2C"/>
</dbReference>
<feature type="compositionally biased region" description="Polar residues" evidence="2">
    <location>
        <begin position="38"/>
        <end position="49"/>
    </location>
</feature>
<feature type="coiled-coil region" evidence="1">
    <location>
        <begin position="192"/>
        <end position="219"/>
    </location>
</feature>
<keyword evidence="4" id="KW-1185">Reference proteome</keyword>
<keyword evidence="1" id="KW-0175">Coiled coil</keyword>
<name>A0A0K9PAQ2_ZOSMR</name>
<protein>
    <submittedName>
        <fullName evidence="3">Uncharacterized protein</fullName>
    </submittedName>
</protein>
<feature type="region of interest" description="Disordered" evidence="2">
    <location>
        <begin position="89"/>
        <end position="116"/>
    </location>
</feature>
<dbReference type="GO" id="GO:0010497">
    <property type="term" value="P:plasmodesmata-mediated intercellular transport"/>
    <property type="evidence" value="ECO:0007669"/>
    <property type="project" value="InterPro"/>
</dbReference>
<dbReference type="STRING" id="29655.A0A0K9PAQ2"/>